<dbReference type="AlphaFoldDB" id="A0A2X0YT05"/>
<protein>
    <submittedName>
        <fullName evidence="1">Protein gp8</fullName>
    </submittedName>
</protein>
<sequence length="128" mass="13832">MPYIDYQFYTDEFKGVSLSEDAFNNLVGRASDLIDQVTNYKIETIGFDNLYPAFQQRVKKATAAQVEFMHVNGGVVAMQSSDASNVSIGKFSYASGGSNKGITKSISDSALAYLKGTGLLYRGVVTCG</sequence>
<gene>
    <name evidence="1" type="ORF">NCTC7582_01649</name>
</gene>
<dbReference type="RefSeq" id="WP_112117004.1">
    <property type="nucleotide sequence ID" value="NZ_UAQE01000001.1"/>
</dbReference>
<reference evidence="1 2" key="1">
    <citation type="submission" date="2018-06" db="EMBL/GenBank/DDBJ databases">
        <authorList>
            <consortium name="Pathogen Informatics"/>
            <person name="Doyle S."/>
        </authorList>
    </citation>
    <scope>NUCLEOTIDE SEQUENCE [LARGE SCALE GENOMIC DNA]</scope>
    <source>
        <strain evidence="1 2">NCTC7582</strain>
    </source>
</reference>
<dbReference type="CDD" id="cd08053">
    <property type="entry name" value="Yqbg"/>
    <property type="match status" value="1"/>
</dbReference>
<proteinExistence type="predicted"/>
<dbReference type="Proteomes" id="UP000251431">
    <property type="component" value="Unassembled WGS sequence"/>
</dbReference>
<name>A0A2X0YT05_9BACI</name>
<dbReference type="EMBL" id="UAQE01000001">
    <property type="protein sequence ID" value="SPT98417.1"/>
    <property type="molecule type" value="Genomic_DNA"/>
</dbReference>
<evidence type="ECO:0000313" key="2">
    <source>
        <dbReference type="Proteomes" id="UP000251431"/>
    </source>
</evidence>
<dbReference type="InterPro" id="IPR013514">
    <property type="entry name" value="DUF3199_YqbG"/>
</dbReference>
<organism evidence="1 2">
    <name type="scientific">Lysinibacillus capsici</name>
    <dbReference type="NCBI Taxonomy" id="2115968"/>
    <lineage>
        <taxon>Bacteria</taxon>
        <taxon>Bacillati</taxon>
        <taxon>Bacillota</taxon>
        <taxon>Bacilli</taxon>
        <taxon>Bacillales</taxon>
        <taxon>Bacillaceae</taxon>
        <taxon>Lysinibacillus</taxon>
    </lineage>
</organism>
<accession>A0A2X0YT05</accession>
<evidence type="ECO:0000313" key="1">
    <source>
        <dbReference type="EMBL" id="SPT98417.1"/>
    </source>
</evidence>